<evidence type="ECO:0000256" key="1">
    <source>
        <dbReference type="ARBA" id="ARBA00008720"/>
    </source>
</evidence>
<dbReference type="NCBIfam" id="NF045758">
    <property type="entry name" value="YlxM"/>
    <property type="match status" value="1"/>
</dbReference>
<dbReference type="InterPro" id="IPR007394">
    <property type="entry name" value="UPF0122"/>
</dbReference>
<evidence type="ECO:0000313" key="4">
    <source>
        <dbReference type="EMBL" id="ANW98559.1"/>
    </source>
</evidence>
<evidence type="ECO:0000256" key="3">
    <source>
        <dbReference type="HAMAP-Rule" id="MF_00245"/>
    </source>
</evidence>
<comment type="function">
    <text evidence="2 3">Might take part in the signal recognition particle (SRP) pathway. This is inferred from the conservation of its genetic proximity to ftsY/ffh. May be a regulatory protein.</text>
</comment>
<dbReference type="PANTHER" id="PTHR40083">
    <property type="entry name" value="UPF0122 PROTEIN CBO2450/CLC_2298"/>
    <property type="match status" value="1"/>
</dbReference>
<dbReference type="AlphaFoldDB" id="A0A1B1YCR5"/>
<reference evidence="4 5" key="1">
    <citation type="submission" date="2016-02" db="EMBL/GenBank/DDBJ databases">
        <title>Comparison of Clostridium stercorarium subspecies using comparative genomics and transcriptomics.</title>
        <authorList>
            <person name="Schellenberg J."/>
            <person name="Thallinger G."/>
            <person name="Levin D.B."/>
            <person name="Zhang X."/>
            <person name="Alvare G."/>
            <person name="Fristensky B."/>
            <person name="Sparling R."/>
        </authorList>
    </citation>
    <scope>NUCLEOTIDE SEQUENCE [LARGE SCALE GENOMIC DNA]</scope>
    <source>
        <strain evidence="4 5">DSM 2910</strain>
    </source>
</reference>
<gene>
    <name evidence="4" type="ORF">CSTERTH_05665</name>
</gene>
<dbReference type="SUPFAM" id="SSF88659">
    <property type="entry name" value="Sigma3 and sigma4 domains of RNA polymerase sigma factors"/>
    <property type="match status" value="1"/>
</dbReference>
<sequence>MEEYAKVAILLDLYGQLLTPRQYQILDLYYNSDYTLGEIASQLNISRQGVYDGVKKGKKTLKELEEKLGHAKRFLRHEEALKNILSSLRSVKFVNREEDEKIINLCIEELERIIQEL</sequence>
<accession>A0A1B1YCR5</accession>
<comment type="similarity">
    <text evidence="1 3">Belongs to the UPF0122 family.</text>
</comment>
<dbReference type="EMBL" id="CP014672">
    <property type="protein sequence ID" value="ANW98559.1"/>
    <property type="molecule type" value="Genomic_DNA"/>
</dbReference>
<protein>
    <recommendedName>
        <fullName evidence="3">UPF0122 protein CSTERTH_05665</fullName>
    </recommendedName>
</protein>
<dbReference type="RefSeq" id="WP_015358876.1">
    <property type="nucleotide sequence ID" value="NZ_CP014672.1"/>
</dbReference>
<evidence type="ECO:0000313" key="5">
    <source>
        <dbReference type="Proteomes" id="UP000092971"/>
    </source>
</evidence>
<dbReference type="InterPro" id="IPR054831">
    <property type="entry name" value="UPF0122_fam_protein"/>
</dbReference>
<dbReference type="HAMAP" id="MF_00245">
    <property type="entry name" value="UPF0122"/>
    <property type="match status" value="1"/>
</dbReference>
<dbReference type="PANTHER" id="PTHR40083:SF1">
    <property type="entry name" value="UPF0122 PROTEIN YLXM"/>
    <property type="match status" value="1"/>
</dbReference>
<dbReference type="OrthoDB" id="6392at2"/>
<evidence type="ECO:0000256" key="2">
    <source>
        <dbReference type="ARBA" id="ARBA00024764"/>
    </source>
</evidence>
<dbReference type="Proteomes" id="UP000092971">
    <property type="component" value="Chromosome"/>
</dbReference>
<organism evidence="4 5">
    <name type="scientific">Thermoclostridium stercorarium subsp. thermolacticum DSM 2910</name>
    <dbReference type="NCBI Taxonomy" id="1121336"/>
    <lineage>
        <taxon>Bacteria</taxon>
        <taxon>Bacillati</taxon>
        <taxon>Bacillota</taxon>
        <taxon>Clostridia</taxon>
        <taxon>Eubacteriales</taxon>
        <taxon>Oscillospiraceae</taxon>
        <taxon>Thermoclostridium</taxon>
    </lineage>
</organism>
<name>A0A1B1YCR5_THEST</name>
<dbReference type="InterPro" id="IPR013324">
    <property type="entry name" value="RNA_pol_sigma_r3/r4-like"/>
</dbReference>
<proteinExistence type="inferred from homology"/>
<dbReference type="Pfam" id="PF04297">
    <property type="entry name" value="UPF0122"/>
    <property type="match status" value="1"/>
</dbReference>
<dbReference type="InterPro" id="IPR036388">
    <property type="entry name" value="WH-like_DNA-bd_sf"/>
</dbReference>
<dbReference type="Gene3D" id="1.10.10.10">
    <property type="entry name" value="Winged helix-like DNA-binding domain superfamily/Winged helix DNA-binding domain"/>
    <property type="match status" value="1"/>
</dbReference>